<evidence type="ECO:0000256" key="6">
    <source>
        <dbReference type="RuleBase" id="RU367151"/>
    </source>
</evidence>
<dbReference type="InterPro" id="IPR006050">
    <property type="entry name" value="DNA_photolyase_N"/>
</dbReference>
<dbReference type="Proteomes" id="UP001169719">
    <property type="component" value="Unassembled WGS sequence"/>
</dbReference>
<evidence type="ECO:0000256" key="3">
    <source>
        <dbReference type="ARBA" id="ARBA00022630"/>
    </source>
</evidence>
<keyword evidence="3 6" id="KW-0285">Flavoprotein</keyword>
<dbReference type="NCBIfam" id="TIGR02765">
    <property type="entry name" value="crypto_DASH"/>
    <property type="match status" value="1"/>
</dbReference>
<proteinExistence type="inferred from homology"/>
<keyword evidence="4 6" id="KW-0274">FAD</keyword>
<evidence type="ECO:0000256" key="5">
    <source>
        <dbReference type="ARBA" id="ARBA00022991"/>
    </source>
</evidence>
<dbReference type="InterPro" id="IPR014729">
    <property type="entry name" value="Rossmann-like_a/b/a_fold"/>
</dbReference>
<evidence type="ECO:0000313" key="9">
    <source>
        <dbReference type="Proteomes" id="UP001169719"/>
    </source>
</evidence>
<dbReference type="Gene3D" id="3.40.50.620">
    <property type="entry name" value="HUPs"/>
    <property type="match status" value="1"/>
</dbReference>
<dbReference type="SUPFAM" id="SSF52425">
    <property type="entry name" value="Cryptochrome/photolyase, N-terminal domain"/>
    <property type="match status" value="1"/>
</dbReference>
<dbReference type="InterPro" id="IPR036155">
    <property type="entry name" value="Crypto/Photolyase_N_sf"/>
</dbReference>
<evidence type="ECO:0000313" key="8">
    <source>
        <dbReference type="EMBL" id="MDN2483125.1"/>
    </source>
</evidence>
<dbReference type="Gene3D" id="1.10.579.10">
    <property type="entry name" value="DNA Cyclobutane Dipyrimidine Photolyase, subunit A, domain 3"/>
    <property type="match status" value="1"/>
</dbReference>
<gene>
    <name evidence="8" type="ORF">QWJ08_17410</name>
</gene>
<reference evidence="8" key="1">
    <citation type="submission" date="2024-05" db="EMBL/GenBank/DDBJ databases">
        <title>Genome Sequences of Four Agar- Degrading Marine Bacteria.</title>
        <authorList>
            <person name="Phillips E.K."/>
            <person name="Shaffer J.C."/>
            <person name="Henson M.W."/>
            <person name="Temperton B."/>
            <person name="Thrash C.J."/>
            <person name="Martin M.O."/>
        </authorList>
    </citation>
    <scope>NUCLEOTIDE SEQUENCE</scope>
    <source>
        <strain evidence="8">EKP203</strain>
    </source>
</reference>
<dbReference type="SUPFAM" id="SSF48173">
    <property type="entry name" value="Cryptochrome/photolyase FAD-binding domain"/>
    <property type="match status" value="1"/>
</dbReference>
<dbReference type="Pfam" id="PF00875">
    <property type="entry name" value="DNA_photolyase"/>
    <property type="match status" value="1"/>
</dbReference>
<dbReference type="InterPro" id="IPR005101">
    <property type="entry name" value="Cryptochr/Photolyase_FAD-bd"/>
</dbReference>
<name>A0ABT7Y585_9VIBR</name>
<dbReference type="InterPro" id="IPR014133">
    <property type="entry name" value="Cry_DASH"/>
</dbReference>
<comment type="cofactor">
    <cofactor evidence="6">
        <name>FAD</name>
        <dbReference type="ChEBI" id="CHEBI:57692"/>
    </cofactor>
    <text evidence="6">Binds 1 FAD per subunit.</text>
</comment>
<accession>A0ABT7Y585</accession>
<comment type="cofactor">
    <cofactor evidence="6">
        <name>(6R)-5,10-methylene-5,6,7,8-tetrahydrofolate</name>
        <dbReference type="ChEBI" id="CHEBI:15636"/>
    </cofactor>
    <text evidence="6">Binds 1 5,10-methenyltetrahydrofolate (MTHF) per subunit.</text>
</comment>
<dbReference type="Gene3D" id="1.25.40.80">
    <property type="match status" value="1"/>
</dbReference>
<dbReference type="PANTHER" id="PTHR11455:SF22">
    <property type="entry name" value="CRYPTOCHROME DASH"/>
    <property type="match status" value="1"/>
</dbReference>
<evidence type="ECO:0000259" key="7">
    <source>
        <dbReference type="PROSITE" id="PS51645"/>
    </source>
</evidence>
<dbReference type="EMBL" id="JAUEOZ010000002">
    <property type="protein sequence ID" value="MDN2483125.1"/>
    <property type="molecule type" value="Genomic_DNA"/>
</dbReference>
<evidence type="ECO:0000256" key="4">
    <source>
        <dbReference type="ARBA" id="ARBA00022827"/>
    </source>
</evidence>
<comment type="similarity">
    <text evidence="1 6">Belongs to the DNA photolyase class-1 family.</text>
</comment>
<comment type="caution">
    <text evidence="8">The sequence shown here is derived from an EMBL/GenBank/DDBJ whole genome shotgun (WGS) entry which is preliminary data.</text>
</comment>
<protein>
    <recommendedName>
        <fullName evidence="2 6">Cryptochrome DASH</fullName>
    </recommendedName>
</protein>
<dbReference type="RefSeq" id="WP_289963185.1">
    <property type="nucleotide sequence ID" value="NZ_JAUEOZ010000002.1"/>
</dbReference>
<evidence type="ECO:0000256" key="2">
    <source>
        <dbReference type="ARBA" id="ARBA00017881"/>
    </source>
</evidence>
<keyword evidence="5 6" id="KW-0157">Chromophore</keyword>
<evidence type="ECO:0000256" key="1">
    <source>
        <dbReference type="ARBA" id="ARBA00005862"/>
    </source>
</evidence>
<sequence>MLKRIGLYCFTQDLRIEDNLQLQRALSECDSLLFVYIHASQTQFHQHFSPHQWEGQHKRAFRQQSLQHLKASVGECGHVLHQFVGQRSSIITQLLSLNEAITDVYLCTGADWDLLRLKEYVESRHSNISVNSVCSNALFNQSDLPFEIEQLPSSFSSFRKKVEKMPILQPLKQQTLNDVEPYVCNVQGIEPFSDSNENVSLMYSGGESSGADHIKAYFETNRASSYKETRNHFDEWQHSTVFSLWLAWGCITPRQIVSALKQYEHENGQNDSTYWILFELLWREYFRLYAEKHGTKLFTFDGIQQKRPLTTFYAEQYRAWCAGRTGYDVVDACMRQLNQTGMMSNRGRQLVASCFVHELGLDWRYGAAYFEAMLIDYDVSSNWGNWQYLAGVGADPRGHRKFDLEKQTQWYDPNREFIKRWAEA</sequence>
<feature type="domain" description="Photolyase/cryptochrome alpha/beta" evidence="7">
    <location>
        <begin position="4"/>
        <end position="138"/>
    </location>
</feature>
<dbReference type="Pfam" id="PF03441">
    <property type="entry name" value="FAD_binding_7"/>
    <property type="match status" value="1"/>
</dbReference>
<dbReference type="PRINTS" id="PR00147">
    <property type="entry name" value="DNAPHOTLYASE"/>
</dbReference>
<dbReference type="PANTHER" id="PTHR11455">
    <property type="entry name" value="CRYPTOCHROME"/>
    <property type="match status" value="1"/>
</dbReference>
<organism evidence="8 9">
    <name type="scientific">Vibrio agarivorans</name>
    <dbReference type="NCBI Taxonomy" id="153622"/>
    <lineage>
        <taxon>Bacteria</taxon>
        <taxon>Pseudomonadati</taxon>
        <taxon>Pseudomonadota</taxon>
        <taxon>Gammaproteobacteria</taxon>
        <taxon>Vibrionales</taxon>
        <taxon>Vibrionaceae</taxon>
        <taxon>Vibrio</taxon>
    </lineage>
</organism>
<dbReference type="PROSITE" id="PS51645">
    <property type="entry name" value="PHR_CRY_ALPHA_BETA"/>
    <property type="match status" value="1"/>
</dbReference>
<comment type="function">
    <text evidence="6">May have a photoreceptor function.</text>
</comment>
<dbReference type="InterPro" id="IPR002081">
    <property type="entry name" value="Cryptochrome/DNA_photolyase_1"/>
</dbReference>
<dbReference type="InterPro" id="IPR036134">
    <property type="entry name" value="Crypto/Photolyase_FAD-like_sf"/>
</dbReference>
<keyword evidence="9" id="KW-1185">Reference proteome</keyword>